<dbReference type="EMBL" id="LS483487">
    <property type="protein sequence ID" value="SQJ00406.1"/>
    <property type="molecule type" value="Genomic_DNA"/>
</dbReference>
<reference evidence="5 6" key="1">
    <citation type="submission" date="2018-06" db="EMBL/GenBank/DDBJ databases">
        <authorList>
            <consortium name="Pathogen Informatics"/>
            <person name="Doyle S."/>
        </authorList>
    </citation>
    <scope>NUCLEOTIDE SEQUENCE [LARGE SCALE GENOMIC DNA]</scope>
    <source>
        <strain evidence="5 6">NCTC12112</strain>
    </source>
</reference>
<dbReference type="KEGG" id="ful:C4N20_10750"/>
<dbReference type="Gene3D" id="1.10.10.10">
    <property type="entry name" value="Winged helix-like DNA-binding domain superfamily/Winged helix DNA-binding domain"/>
    <property type="match status" value="1"/>
</dbReference>
<dbReference type="AlphaFoldDB" id="A0AAX2J7M3"/>
<feature type="domain" description="HTH marR-type" evidence="4">
    <location>
        <begin position="7"/>
        <end position="141"/>
    </location>
</feature>
<dbReference type="InterPro" id="IPR000835">
    <property type="entry name" value="HTH_MarR-typ"/>
</dbReference>
<evidence type="ECO:0000256" key="2">
    <source>
        <dbReference type="ARBA" id="ARBA00023125"/>
    </source>
</evidence>
<evidence type="ECO:0000313" key="5">
    <source>
        <dbReference type="EMBL" id="SQJ00406.1"/>
    </source>
</evidence>
<dbReference type="PRINTS" id="PR00598">
    <property type="entry name" value="HTHMARR"/>
</dbReference>
<dbReference type="InterPro" id="IPR036390">
    <property type="entry name" value="WH_DNA-bd_sf"/>
</dbReference>
<dbReference type="Pfam" id="PF12802">
    <property type="entry name" value="MarR_2"/>
    <property type="match status" value="1"/>
</dbReference>
<dbReference type="RefSeq" id="WP_005976213.1">
    <property type="nucleotide sequence ID" value="NZ_BAABXY010000001.1"/>
</dbReference>
<dbReference type="InterPro" id="IPR036388">
    <property type="entry name" value="WH-like_DNA-bd_sf"/>
</dbReference>
<protein>
    <submittedName>
        <fullName evidence="5">DNA-binding transcriptional repressor MarR</fullName>
    </submittedName>
</protein>
<sequence length="144" mass="16615">MEDYNLQKSLGFKLELASRLTTGNFSKKLKEDKFPITPEQWGVINFLLHEDGLTQNQISKLVGKDHTCVSRLIENLIKKNIVKKIPDADDKRINLIYLTEEGKKIQNNVVPTVKENLYKVFANVTDEEKIIFSKVLDKIIKNLE</sequence>
<dbReference type="SMART" id="SM00347">
    <property type="entry name" value="HTH_MARR"/>
    <property type="match status" value="1"/>
</dbReference>
<dbReference type="Proteomes" id="UP000249008">
    <property type="component" value="Chromosome 1"/>
</dbReference>
<keyword evidence="1" id="KW-0805">Transcription regulation</keyword>
<proteinExistence type="predicted"/>
<keyword evidence="3" id="KW-0804">Transcription</keyword>
<accession>A0AAX2J7M3</accession>
<organism evidence="5 6">
    <name type="scientific">Fusobacterium ulcerans</name>
    <dbReference type="NCBI Taxonomy" id="861"/>
    <lineage>
        <taxon>Bacteria</taxon>
        <taxon>Fusobacteriati</taxon>
        <taxon>Fusobacteriota</taxon>
        <taxon>Fusobacteriia</taxon>
        <taxon>Fusobacteriales</taxon>
        <taxon>Fusobacteriaceae</taxon>
        <taxon>Fusobacterium</taxon>
    </lineage>
</organism>
<dbReference type="PROSITE" id="PS50995">
    <property type="entry name" value="HTH_MARR_2"/>
    <property type="match status" value="1"/>
</dbReference>
<evidence type="ECO:0000313" key="6">
    <source>
        <dbReference type="Proteomes" id="UP000249008"/>
    </source>
</evidence>
<evidence type="ECO:0000259" key="4">
    <source>
        <dbReference type="PROSITE" id="PS50995"/>
    </source>
</evidence>
<dbReference type="GO" id="GO:0003700">
    <property type="term" value="F:DNA-binding transcription factor activity"/>
    <property type="evidence" value="ECO:0007669"/>
    <property type="project" value="InterPro"/>
</dbReference>
<evidence type="ECO:0000256" key="3">
    <source>
        <dbReference type="ARBA" id="ARBA00023163"/>
    </source>
</evidence>
<dbReference type="SUPFAM" id="SSF46785">
    <property type="entry name" value="Winged helix' DNA-binding domain"/>
    <property type="match status" value="1"/>
</dbReference>
<evidence type="ECO:0000256" key="1">
    <source>
        <dbReference type="ARBA" id="ARBA00023015"/>
    </source>
</evidence>
<dbReference type="PANTHER" id="PTHR42756:SF1">
    <property type="entry name" value="TRANSCRIPTIONAL REPRESSOR OF EMRAB OPERON"/>
    <property type="match status" value="1"/>
</dbReference>
<name>A0AAX2J7M3_9FUSO</name>
<gene>
    <name evidence="5" type="ORF">NCTC12112_00706</name>
</gene>
<keyword evidence="2 5" id="KW-0238">DNA-binding</keyword>
<dbReference type="PANTHER" id="PTHR42756">
    <property type="entry name" value="TRANSCRIPTIONAL REGULATOR, MARR"/>
    <property type="match status" value="1"/>
</dbReference>
<dbReference type="GO" id="GO:0003677">
    <property type="term" value="F:DNA binding"/>
    <property type="evidence" value="ECO:0007669"/>
    <property type="project" value="UniProtKB-KW"/>
</dbReference>
<dbReference type="GeneID" id="78455293"/>